<protein>
    <recommendedName>
        <fullName evidence="1">non-specific serine/threonine protein kinase</fullName>
        <ecNumber evidence="1">2.7.11.1</ecNumber>
    </recommendedName>
</protein>
<feature type="domain" description="KaiC" evidence="8">
    <location>
        <begin position="240"/>
        <end position="472"/>
    </location>
</feature>
<dbReference type="GO" id="GO:0005524">
    <property type="term" value="F:ATP binding"/>
    <property type="evidence" value="ECO:0007669"/>
    <property type="project" value="InterPro"/>
</dbReference>
<reference evidence="10" key="1">
    <citation type="submission" date="2019-01" db="EMBL/GenBank/DDBJ databases">
        <title>Complete genome of Halorubrum ezzemoulense strain FB21.</title>
        <authorList>
            <person name="Feng Y."/>
            <person name="Louyakis A.S."/>
            <person name="Papke R.T."/>
            <person name="Gogarten J.P."/>
        </authorList>
    </citation>
    <scope>NUCLEOTIDE SEQUENCE [LARGE SCALE GENOMIC DNA]</scope>
    <source>
        <strain evidence="10">Fb21</strain>
        <plasmid evidence="10">megaPlasmid</plasmid>
    </source>
</reference>
<keyword evidence="4" id="KW-0677">Repeat</keyword>
<dbReference type="RefSeq" id="WP_094520278.1">
    <property type="nucleotide sequence ID" value="NZ_CP034941.1"/>
</dbReference>
<geneLocation type="plasmid" evidence="10">
    <name>megaPlasmid</name>
</geneLocation>
<proteinExistence type="predicted"/>
<evidence type="ECO:0000256" key="6">
    <source>
        <dbReference type="ARBA" id="ARBA00022801"/>
    </source>
</evidence>
<evidence type="ECO:0000256" key="1">
    <source>
        <dbReference type="ARBA" id="ARBA00012513"/>
    </source>
</evidence>
<evidence type="ECO:0000313" key="9">
    <source>
        <dbReference type="EMBL" id="QAY21798.1"/>
    </source>
</evidence>
<keyword evidence="9" id="KW-0614">Plasmid</keyword>
<dbReference type="SUPFAM" id="SSF52540">
    <property type="entry name" value="P-loop containing nucleoside triphosphate hydrolases"/>
    <property type="match status" value="2"/>
</dbReference>
<dbReference type="InterPro" id="IPR010624">
    <property type="entry name" value="KaiC_dom"/>
</dbReference>
<dbReference type="Pfam" id="PF06745">
    <property type="entry name" value="ATPase"/>
    <property type="match status" value="2"/>
</dbReference>
<evidence type="ECO:0000256" key="5">
    <source>
        <dbReference type="ARBA" id="ARBA00022777"/>
    </source>
</evidence>
<dbReference type="EMBL" id="CP034941">
    <property type="protein sequence ID" value="QAY21798.1"/>
    <property type="molecule type" value="Genomic_DNA"/>
</dbReference>
<organism evidence="9 10">
    <name type="scientific">Halorubrum ezzemoulense</name>
    <name type="common">Halorubrum chaoviator</name>
    <dbReference type="NCBI Taxonomy" id="337243"/>
    <lineage>
        <taxon>Archaea</taxon>
        <taxon>Methanobacteriati</taxon>
        <taxon>Methanobacteriota</taxon>
        <taxon>Stenosarchaea group</taxon>
        <taxon>Halobacteria</taxon>
        <taxon>Halobacteriales</taxon>
        <taxon>Haloferacaceae</taxon>
        <taxon>Halorubrum</taxon>
    </lineage>
</organism>
<accession>A0A256KLD4</accession>
<dbReference type="InterPro" id="IPR030665">
    <property type="entry name" value="KaiC"/>
</dbReference>
<dbReference type="PROSITE" id="PS51146">
    <property type="entry name" value="KAIC"/>
    <property type="match status" value="2"/>
</dbReference>
<sequence length="492" mass="53900">MTGQRLSTGISGLDDILNGGLIHPRNVLIRGSPGSGKTIFGLHFLSAGIDAGETSLYVNMGEPQAYVEETADAFDLHTEQIHFHNISPTQEQFSERNSYSVFESAEVEQPDFIADLREKIDEIDPDRVLLDPITEFRHLTTDERQFRSGILGLLDYLKEIDAMGMLTSQAGGPITDDDIQFLVDTVISLDVTPESRMVSISKFRGSSFRRGDHFYDISAAGLEVWPALVPDTQKQVIDTEPLSSGVDELDELLYGGLDQGTITMLSGPTGVGKTTTGLQFLIQAALAGKQSVLFQFEEAEWTIRDRAEAIGLPLQAALESGELSIVEVSPDEYTVGEFEQLLREAVTDGTEVVMIDGSQGFQENLRGLADTTGALVRIGRFLRAAGVTTLLVNEVHNITGDFQASEERTSNLADNIVFLRHVEYRGEMRKVIGTLKMRTSDFERSLRELAITADGIRVGEPLPQLRGILTGTPDWNEDAGGTDRDVADTDQA</sequence>
<dbReference type="PIRSF" id="PIRSF039117">
    <property type="entry name" value="KaiC"/>
    <property type="match status" value="1"/>
</dbReference>
<dbReference type="Gene3D" id="3.40.50.300">
    <property type="entry name" value="P-loop containing nucleotide triphosphate hydrolases"/>
    <property type="match status" value="2"/>
</dbReference>
<dbReference type="InterPro" id="IPR014774">
    <property type="entry name" value="KaiC-like_dom"/>
</dbReference>
<evidence type="ECO:0000256" key="4">
    <source>
        <dbReference type="ARBA" id="ARBA00022737"/>
    </source>
</evidence>
<feature type="domain" description="KaiC" evidence="8">
    <location>
        <begin position="4"/>
        <end position="238"/>
    </location>
</feature>
<keyword evidence="6" id="KW-0378">Hydrolase</keyword>
<keyword evidence="5" id="KW-0418">Kinase</keyword>
<name>A0A256KLD4_HALEZ</name>
<dbReference type="Proteomes" id="UP000293073">
    <property type="component" value="Plasmid megaplasmid"/>
</dbReference>
<dbReference type="GO" id="GO:0016787">
    <property type="term" value="F:hydrolase activity"/>
    <property type="evidence" value="ECO:0007669"/>
    <property type="project" value="UniProtKB-KW"/>
</dbReference>
<evidence type="ECO:0000256" key="7">
    <source>
        <dbReference type="SAM" id="MobiDB-lite"/>
    </source>
</evidence>
<dbReference type="InterPro" id="IPR003593">
    <property type="entry name" value="AAA+_ATPase"/>
</dbReference>
<dbReference type="InterPro" id="IPR051347">
    <property type="entry name" value="Circadian_clock_KaiC-rel"/>
</dbReference>
<dbReference type="PANTHER" id="PTHR42926:SF1">
    <property type="entry name" value="CIRCADIAN CLOCK OSCILLATOR PROTEIN KAIC 1"/>
    <property type="match status" value="1"/>
</dbReference>
<evidence type="ECO:0000256" key="3">
    <source>
        <dbReference type="ARBA" id="ARBA00022679"/>
    </source>
</evidence>
<dbReference type="AlphaFoldDB" id="A0A256KLD4"/>
<evidence type="ECO:0000256" key="2">
    <source>
        <dbReference type="ARBA" id="ARBA00022553"/>
    </source>
</evidence>
<evidence type="ECO:0000313" key="10">
    <source>
        <dbReference type="Proteomes" id="UP000293073"/>
    </source>
</evidence>
<dbReference type="SMART" id="SM00382">
    <property type="entry name" value="AAA"/>
    <property type="match status" value="2"/>
</dbReference>
<dbReference type="GO" id="GO:0004674">
    <property type="term" value="F:protein serine/threonine kinase activity"/>
    <property type="evidence" value="ECO:0007669"/>
    <property type="project" value="UniProtKB-EC"/>
</dbReference>
<dbReference type="GeneID" id="301361719"/>
<dbReference type="PANTHER" id="PTHR42926">
    <property type="match status" value="1"/>
</dbReference>
<dbReference type="InterPro" id="IPR027417">
    <property type="entry name" value="P-loop_NTPase"/>
</dbReference>
<dbReference type="KEGG" id="hezz:EO776_17885"/>
<gene>
    <name evidence="9" type="ORF">EO776_17885</name>
</gene>
<keyword evidence="3" id="KW-0808">Transferase</keyword>
<dbReference type="EC" id="2.7.11.1" evidence="1"/>
<feature type="compositionally biased region" description="Basic and acidic residues" evidence="7">
    <location>
        <begin position="481"/>
        <end position="492"/>
    </location>
</feature>
<keyword evidence="2" id="KW-0597">Phosphoprotein</keyword>
<evidence type="ECO:0000259" key="8">
    <source>
        <dbReference type="PROSITE" id="PS51146"/>
    </source>
</evidence>
<feature type="region of interest" description="Disordered" evidence="7">
    <location>
        <begin position="470"/>
        <end position="492"/>
    </location>
</feature>